<feature type="binding site" evidence="6">
    <location>
        <position position="302"/>
    </location>
    <ligand>
        <name>NAD(+)</name>
        <dbReference type="ChEBI" id="CHEBI:57540"/>
    </ligand>
</feature>
<dbReference type="PANTHER" id="PTHR23420:SF0">
    <property type="entry name" value="ADENOSYLHOMOCYSTEINASE"/>
    <property type="match status" value="1"/>
</dbReference>
<dbReference type="RefSeq" id="WP_126776848.1">
    <property type="nucleotide sequence ID" value="NZ_PIPM01000005.1"/>
</dbReference>
<feature type="binding site" evidence="6 7">
    <location>
        <position position="196"/>
    </location>
    <ligand>
        <name>substrate</name>
    </ligand>
</feature>
<dbReference type="HAMAP" id="MF_00563">
    <property type="entry name" value="AdoHcyase"/>
    <property type="match status" value="1"/>
</dbReference>
<evidence type="ECO:0000256" key="7">
    <source>
        <dbReference type="PIRSR" id="PIRSR001109-1"/>
    </source>
</evidence>
<keyword evidence="2 6" id="KW-0963">Cytoplasm</keyword>
<dbReference type="GO" id="GO:0005829">
    <property type="term" value="C:cytosol"/>
    <property type="evidence" value="ECO:0007669"/>
    <property type="project" value="TreeGrafter"/>
</dbReference>
<dbReference type="InterPro" id="IPR000043">
    <property type="entry name" value="Adenosylhomocysteinase-like"/>
</dbReference>
<dbReference type="PIRSF" id="PIRSF001109">
    <property type="entry name" value="Ad_hcy_hydrolase"/>
    <property type="match status" value="1"/>
</dbReference>
<dbReference type="Pfam" id="PF00670">
    <property type="entry name" value="AdoHcyase_NAD"/>
    <property type="match status" value="1"/>
</dbReference>
<dbReference type="Gene3D" id="3.40.50.720">
    <property type="entry name" value="NAD(P)-binding Rossmann-like Domain"/>
    <property type="match status" value="1"/>
</dbReference>
<dbReference type="GO" id="GO:0006730">
    <property type="term" value="P:one-carbon metabolic process"/>
    <property type="evidence" value="ECO:0007669"/>
    <property type="project" value="UniProtKB-UniRule"/>
</dbReference>
<dbReference type="AlphaFoldDB" id="A0A432WIE5"/>
<evidence type="ECO:0000256" key="3">
    <source>
        <dbReference type="ARBA" id="ARBA00022563"/>
    </source>
</evidence>
<feature type="binding site" evidence="6 7">
    <location>
        <position position="65"/>
    </location>
    <ligand>
        <name>substrate</name>
    </ligand>
</feature>
<dbReference type="UniPathway" id="UPA00314">
    <property type="reaction ID" value="UER00076"/>
</dbReference>
<dbReference type="Gene3D" id="3.40.50.1480">
    <property type="entry name" value="Adenosylhomocysteinase-like"/>
    <property type="match status" value="3"/>
</dbReference>
<comment type="cofactor">
    <cofactor evidence="6 8 9">
        <name>NAD(+)</name>
        <dbReference type="ChEBI" id="CHEBI:57540"/>
    </cofactor>
    <text evidence="6 8 9">Binds 1 NAD(+) per subunit.</text>
</comment>
<dbReference type="NCBIfam" id="TIGR00936">
    <property type="entry name" value="ahcY"/>
    <property type="match status" value="1"/>
</dbReference>
<dbReference type="PANTHER" id="PTHR23420">
    <property type="entry name" value="ADENOSYLHOMOCYSTEINASE"/>
    <property type="match status" value="1"/>
</dbReference>
<dbReference type="EMBL" id="PIPM01000005">
    <property type="protein sequence ID" value="RUO33538.1"/>
    <property type="molecule type" value="Genomic_DNA"/>
</dbReference>
<dbReference type="Pfam" id="PF05221">
    <property type="entry name" value="AdoHcyase"/>
    <property type="match status" value="1"/>
</dbReference>
<evidence type="ECO:0000256" key="10">
    <source>
        <dbReference type="RuleBase" id="RU004166"/>
    </source>
</evidence>
<feature type="domain" description="S-adenosyl-L-homocysteine hydrolase NAD binding" evidence="11">
    <location>
        <begin position="201"/>
        <end position="377"/>
    </location>
</feature>
<evidence type="ECO:0000256" key="1">
    <source>
        <dbReference type="ARBA" id="ARBA00007122"/>
    </source>
</evidence>
<evidence type="ECO:0000313" key="12">
    <source>
        <dbReference type="EMBL" id="RUO33538.1"/>
    </source>
</evidence>
<proteinExistence type="inferred from homology"/>
<dbReference type="OrthoDB" id="9802717at2"/>
<dbReference type="GO" id="GO:0071269">
    <property type="term" value="P:L-homocysteine biosynthetic process"/>
    <property type="evidence" value="ECO:0007669"/>
    <property type="project" value="UniProtKB-UniRule"/>
</dbReference>
<dbReference type="GO" id="GO:0004013">
    <property type="term" value="F:adenosylhomocysteinase activity"/>
    <property type="evidence" value="ECO:0007669"/>
    <property type="project" value="UniProtKB-UniRule"/>
</dbReference>
<comment type="similarity">
    <text evidence="1 6 10">Belongs to the adenosylhomocysteinase family.</text>
</comment>
<feature type="binding site" evidence="6 8">
    <location>
        <position position="253"/>
    </location>
    <ligand>
        <name>NAD(+)</name>
        <dbReference type="ChEBI" id="CHEBI:57540"/>
    </ligand>
</feature>
<keyword evidence="5 6" id="KW-0520">NAD</keyword>
<organism evidence="12 13">
    <name type="scientific">Aliidiomarina sanyensis</name>
    <dbReference type="NCBI Taxonomy" id="1249555"/>
    <lineage>
        <taxon>Bacteria</taxon>
        <taxon>Pseudomonadati</taxon>
        <taxon>Pseudomonadota</taxon>
        <taxon>Gammaproteobacteria</taxon>
        <taxon>Alteromonadales</taxon>
        <taxon>Idiomarinaceae</taxon>
        <taxon>Aliidiomarina</taxon>
    </lineage>
</organism>
<protein>
    <recommendedName>
        <fullName evidence="6">Adenosylhomocysteinase</fullName>
        <ecNumber evidence="6">3.13.2.1</ecNumber>
    </recommendedName>
    <alternativeName>
        <fullName evidence="6">S-adenosyl-L-homocysteine hydrolase</fullName>
        <shortName evidence="6">AdoHcyase</shortName>
    </alternativeName>
</protein>
<evidence type="ECO:0000256" key="2">
    <source>
        <dbReference type="ARBA" id="ARBA00022490"/>
    </source>
</evidence>
<dbReference type="SMART" id="SM00996">
    <property type="entry name" value="AdoHcyase"/>
    <property type="match status" value="1"/>
</dbReference>
<dbReference type="PROSITE" id="PS00739">
    <property type="entry name" value="ADOHCYASE_2"/>
    <property type="match status" value="1"/>
</dbReference>
<feature type="binding site" evidence="6">
    <location>
        <begin position="230"/>
        <end position="235"/>
    </location>
    <ligand>
        <name>NAD(+)</name>
        <dbReference type="ChEBI" id="CHEBI:57540"/>
    </ligand>
</feature>
<feature type="binding site" evidence="6 8">
    <location>
        <position position="371"/>
    </location>
    <ligand>
        <name>NAD(+)</name>
        <dbReference type="ChEBI" id="CHEBI:57540"/>
    </ligand>
</feature>
<feature type="binding site" evidence="6 8">
    <location>
        <begin position="323"/>
        <end position="325"/>
    </location>
    <ligand>
        <name>NAD(+)</name>
        <dbReference type="ChEBI" id="CHEBI:57540"/>
    </ligand>
</feature>
<feature type="binding site" evidence="8">
    <location>
        <position position="378"/>
    </location>
    <ligand>
        <name>NAD(+)</name>
        <dbReference type="ChEBI" id="CHEBI:57540"/>
    </ligand>
</feature>
<evidence type="ECO:0000256" key="4">
    <source>
        <dbReference type="ARBA" id="ARBA00022801"/>
    </source>
</evidence>
<accession>A0A432WIE5</accession>
<feature type="binding site" evidence="6 7">
    <location>
        <position position="141"/>
    </location>
    <ligand>
        <name>substrate</name>
    </ligand>
</feature>
<dbReference type="InterPro" id="IPR020082">
    <property type="entry name" value="S-Ado-L-homoCys_hydrolase_CS"/>
</dbReference>
<dbReference type="SUPFAM" id="SSF51735">
    <property type="entry name" value="NAD(P)-binding Rossmann-fold domains"/>
    <property type="match status" value="1"/>
</dbReference>
<comment type="pathway">
    <text evidence="6 9">Amino-acid biosynthesis; L-homocysteine biosynthesis; L-homocysteine from S-adenosyl-L-homocysteine: step 1/1.</text>
</comment>
<evidence type="ECO:0000256" key="5">
    <source>
        <dbReference type="ARBA" id="ARBA00023027"/>
    </source>
</evidence>
<comment type="subcellular location">
    <subcellularLocation>
        <location evidence="6">Cytoplasm</location>
    </subcellularLocation>
</comment>
<evidence type="ECO:0000256" key="8">
    <source>
        <dbReference type="PIRSR" id="PIRSR001109-2"/>
    </source>
</evidence>
<comment type="catalytic activity">
    <reaction evidence="6 9">
        <text>S-adenosyl-L-homocysteine + H2O = L-homocysteine + adenosine</text>
        <dbReference type="Rhea" id="RHEA:21708"/>
        <dbReference type="ChEBI" id="CHEBI:15377"/>
        <dbReference type="ChEBI" id="CHEBI:16335"/>
        <dbReference type="ChEBI" id="CHEBI:57856"/>
        <dbReference type="ChEBI" id="CHEBI:58199"/>
        <dbReference type="EC" id="3.13.2.1"/>
    </reaction>
</comment>
<keyword evidence="4 6" id="KW-0378">Hydrolase</keyword>
<comment type="caution">
    <text evidence="12">The sequence shown here is derived from an EMBL/GenBank/DDBJ whole genome shotgun (WGS) entry which is preliminary data.</text>
</comment>
<dbReference type="NCBIfam" id="NF004005">
    <property type="entry name" value="PRK05476.2-3"/>
    <property type="match status" value="1"/>
</dbReference>
<evidence type="ECO:0000313" key="13">
    <source>
        <dbReference type="Proteomes" id="UP000288405"/>
    </source>
</evidence>
<evidence type="ECO:0000256" key="9">
    <source>
        <dbReference type="RuleBase" id="RU000548"/>
    </source>
</evidence>
<dbReference type="SMART" id="SM00997">
    <property type="entry name" value="AdoHcyase_NAD"/>
    <property type="match status" value="1"/>
</dbReference>
<dbReference type="PROSITE" id="PS00738">
    <property type="entry name" value="ADOHCYASE_1"/>
    <property type="match status" value="1"/>
</dbReference>
<evidence type="ECO:0000256" key="6">
    <source>
        <dbReference type="HAMAP-Rule" id="MF_00563"/>
    </source>
</evidence>
<feature type="binding site" evidence="6 7">
    <location>
        <position position="200"/>
    </location>
    <ligand>
        <name>substrate</name>
    </ligand>
</feature>
<feature type="binding site" evidence="8">
    <location>
        <begin position="232"/>
        <end position="237"/>
    </location>
    <ligand>
        <name>NAD(+)</name>
        <dbReference type="ChEBI" id="CHEBI:57540"/>
    </ligand>
</feature>
<keyword evidence="13" id="KW-1185">Reference proteome</keyword>
<gene>
    <name evidence="6" type="primary">ahcY</name>
    <name evidence="12" type="ORF">CWE11_06775</name>
</gene>
<dbReference type="FunFam" id="3.40.50.1480:FF:000006">
    <property type="entry name" value="Adenosylhomocysteinase"/>
    <property type="match status" value="1"/>
</dbReference>
<feature type="binding site" evidence="6 7">
    <location>
        <position position="166"/>
    </location>
    <ligand>
        <name>substrate</name>
    </ligand>
</feature>
<dbReference type="InterPro" id="IPR015878">
    <property type="entry name" value="Ado_hCys_hydrolase_NAD-bd"/>
</dbReference>
<dbReference type="InterPro" id="IPR042172">
    <property type="entry name" value="Adenosylhomocyst_ase-like_sf"/>
</dbReference>
<comment type="function">
    <text evidence="6">May play a key role in the regulation of the intracellular concentration of adenosylhomocysteine.</text>
</comment>
<feature type="binding site" evidence="6">
    <location>
        <position position="201"/>
    </location>
    <ligand>
        <name>NAD(+)</name>
        <dbReference type="ChEBI" id="CHEBI:57540"/>
    </ligand>
</feature>
<reference evidence="12 13" key="1">
    <citation type="journal article" date="2011" name="Front. Microbiol.">
        <title>Genomic signatures of strain selection and enhancement in Bacillus atrophaeus var. globigii, a historical biowarfare simulant.</title>
        <authorList>
            <person name="Gibbons H.S."/>
            <person name="Broomall S.M."/>
            <person name="McNew L.A."/>
            <person name="Daligault H."/>
            <person name="Chapman C."/>
            <person name="Bruce D."/>
            <person name="Karavis M."/>
            <person name="Krepps M."/>
            <person name="McGregor P.A."/>
            <person name="Hong C."/>
            <person name="Park K.H."/>
            <person name="Akmal A."/>
            <person name="Feldman A."/>
            <person name="Lin J.S."/>
            <person name="Chang W.E."/>
            <person name="Higgs B.W."/>
            <person name="Demirev P."/>
            <person name="Lindquist J."/>
            <person name="Liem A."/>
            <person name="Fochler E."/>
            <person name="Read T.D."/>
            <person name="Tapia R."/>
            <person name="Johnson S."/>
            <person name="Bishop-Lilly K.A."/>
            <person name="Detter C."/>
            <person name="Han C."/>
            <person name="Sozhamannan S."/>
            <person name="Rosenzweig C.N."/>
            <person name="Skowronski E.W."/>
        </authorList>
    </citation>
    <scope>NUCLEOTIDE SEQUENCE [LARGE SCALE GENOMIC DNA]</scope>
    <source>
        <strain evidence="12 13">GYP-17</strain>
    </source>
</reference>
<dbReference type="GO" id="GO:0033353">
    <property type="term" value="P:S-adenosylmethionine cycle"/>
    <property type="evidence" value="ECO:0007669"/>
    <property type="project" value="TreeGrafter"/>
</dbReference>
<evidence type="ECO:0000259" key="11">
    <source>
        <dbReference type="SMART" id="SM00997"/>
    </source>
</evidence>
<name>A0A432WIE5_9GAMM</name>
<dbReference type="EC" id="3.13.2.1" evidence="6"/>
<feature type="binding site" evidence="6 8">
    <location>
        <begin position="167"/>
        <end position="169"/>
    </location>
    <ligand>
        <name>NAD(+)</name>
        <dbReference type="ChEBI" id="CHEBI:57540"/>
    </ligand>
</feature>
<dbReference type="InterPro" id="IPR036291">
    <property type="entry name" value="NAD(P)-bd_dom_sf"/>
</dbReference>
<dbReference type="SUPFAM" id="SSF52283">
    <property type="entry name" value="Formate/glycerate dehydrogenase catalytic domain-like"/>
    <property type="match status" value="1"/>
</dbReference>
<sequence length="465" mass="51012">MSAQPAVATAAKQDFKVADISLADYGRKEIQIAESEMPALMKIRDKYKASQPLKGARIIGCIHMTIQTAVLIETLVDLGAEVRWSSCNIFSTQDHAAAAIAAAGIPVFAWKGETEEEYEWCLEQTCLKDGQPWDANMILDDGGDVTLLIHDKYPQMLEKIHGITEETTTGVHRLLEMLKKGTLKVPAINVNDSVTKSKNDNKYGCRHSLNDAIKRATDHLLSGKKALVVGYGDVGKGSAASLRQEGMIVKVTEVDPICAMQACMDGYEVVSPYLNGVNTGSAAGIDTDLLGNTDLIVTTTGNVNVCDRYMLAALKKGAVVCNIGHFDNEIDTAYMRKNWRWEQVKPQVHTVFRSDSADDYLILLSEGRLVNLGNATGHPSRIMDGSFANQVLAQIHLFEKKYANMSAAEKQANLTVEVLPKHLDEEVARYMVEGFGGVITKMTNQQAEYIGVSVEGPFKPDSYRY</sequence>
<dbReference type="FunFam" id="3.40.50.1480:FF:000007">
    <property type="entry name" value="Adenosylhomocysteinase"/>
    <property type="match status" value="1"/>
</dbReference>
<keyword evidence="3 6" id="KW-0554">One-carbon metabolism</keyword>
<dbReference type="Proteomes" id="UP000288405">
    <property type="component" value="Unassembled WGS sequence"/>
</dbReference>
<dbReference type="CDD" id="cd00401">
    <property type="entry name" value="SAHH"/>
    <property type="match status" value="1"/>
</dbReference>